<keyword evidence="6" id="KW-0408">Iron</keyword>
<evidence type="ECO:0000256" key="1">
    <source>
        <dbReference type="ARBA" id="ARBA00001971"/>
    </source>
</evidence>
<dbReference type="Proteomes" id="UP001430848">
    <property type="component" value="Unassembled WGS sequence"/>
</dbReference>
<accession>A0ABR1P9G7</accession>
<evidence type="ECO:0000256" key="5">
    <source>
        <dbReference type="ARBA" id="ARBA00023002"/>
    </source>
</evidence>
<evidence type="ECO:0000256" key="6">
    <source>
        <dbReference type="ARBA" id="ARBA00023004"/>
    </source>
</evidence>
<evidence type="ECO:0000256" key="7">
    <source>
        <dbReference type="ARBA" id="ARBA00023033"/>
    </source>
</evidence>
<dbReference type="CDD" id="cd11041">
    <property type="entry name" value="CYP503A1-like"/>
    <property type="match status" value="1"/>
</dbReference>
<evidence type="ECO:0000256" key="4">
    <source>
        <dbReference type="ARBA" id="ARBA00022723"/>
    </source>
</evidence>
<dbReference type="EMBL" id="JAKNSF020000028">
    <property type="protein sequence ID" value="KAK7729768.1"/>
    <property type="molecule type" value="Genomic_DNA"/>
</dbReference>
<dbReference type="PANTHER" id="PTHR46206:SF2">
    <property type="entry name" value="CYTOCHROME P450 MONOOXYGENASE AUSG-RELATED"/>
    <property type="match status" value="1"/>
</dbReference>
<organism evidence="8 9">
    <name type="scientific">Diaporthe eres</name>
    <name type="common">Phomopsis oblonga</name>
    <dbReference type="NCBI Taxonomy" id="83184"/>
    <lineage>
        <taxon>Eukaryota</taxon>
        <taxon>Fungi</taxon>
        <taxon>Dikarya</taxon>
        <taxon>Ascomycota</taxon>
        <taxon>Pezizomycotina</taxon>
        <taxon>Sordariomycetes</taxon>
        <taxon>Sordariomycetidae</taxon>
        <taxon>Diaporthales</taxon>
        <taxon>Diaporthaceae</taxon>
        <taxon>Diaporthe</taxon>
        <taxon>Diaporthe eres species complex</taxon>
    </lineage>
</organism>
<gene>
    <name evidence="8" type="ORF">SLS63_006149</name>
</gene>
<keyword evidence="9" id="KW-1185">Reference proteome</keyword>
<dbReference type="InterPro" id="IPR001128">
    <property type="entry name" value="Cyt_P450"/>
</dbReference>
<dbReference type="PANTHER" id="PTHR46206">
    <property type="entry name" value="CYTOCHROME P450"/>
    <property type="match status" value="1"/>
</dbReference>
<name>A0ABR1P9G7_DIAER</name>
<keyword evidence="7" id="KW-0503">Monooxygenase</keyword>
<dbReference type="PRINTS" id="PR00465">
    <property type="entry name" value="EP450IV"/>
</dbReference>
<evidence type="ECO:0000256" key="3">
    <source>
        <dbReference type="ARBA" id="ARBA00022617"/>
    </source>
</evidence>
<dbReference type="SUPFAM" id="SSF48264">
    <property type="entry name" value="Cytochrome P450"/>
    <property type="match status" value="1"/>
</dbReference>
<sequence>MNIGEPNEWKEIHLKPVILETVARVSSRVFVGELCRDKKWIQTTIDYTVNFFIAATYLRMIPGPLRRICHWFVPQCREARRQFDEARRVIAPVIEKRRALRAEAQSAGRPPPNFHDAIDWVDQEAVDRGVSFDPATFQLMLSVAAIHTTVDLCTEFILQLAANPQYFASIREEVVRILKADGWTKGSLYNMKLLDSALKESQRHKPPGVVVFRMGDPELYKEPEKWDPYRFLRMREQAETETEALLVTTSPNHLAFGYAAFGYDLNPIKKPLLPGFVWNYFLDASTANFGFCRHGKHACPGRFFAATEIKIILCHLLIKYEWELAPGADIKPMALGFTNGVSPTAHILIRKRKVMEIDIDSL</sequence>
<keyword evidence="5" id="KW-0560">Oxidoreductase</keyword>
<comment type="similarity">
    <text evidence="2">Belongs to the cytochrome P450 family.</text>
</comment>
<keyword evidence="3" id="KW-0349">Heme</keyword>
<proteinExistence type="inferred from homology"/>
<evidence type="ECO:0000256" key="2">
    <source>
        <dbReference type="ARBA" id="ARBA00010617"/>
    </source>
</evidence>
<keyword evidence="4" id="KW-0479">Metal-binding</keyword>
<reference evidence="8 9" key="1">
    <citation type="submission" date="2024-02" db="EMBL/GenBank/DDBJ databases">
        <title>De novo assembly and annotation of 12 fungi associated with fruit tree decline syndrome in Ontario, Canada.</title>
        <authorList>
            <person name="Sulman M."/>
            <person name="Ellouze W."/>
            <person name="Ilyukhin E."/>
        </authorList>
    </citation>
    <scope>NUCLEOTIDE SEQUENCE [LARGE SCALE GENOMIC DNA]</scope>
    <source>
        <strain evidence="8 9">M169</strain>
    </source>
</reference>
<comment type="caution">
    <text evidence="8">The sequence shown here is derived from an EMBL/GenBank/DDBJ whole genome shotgun (WGS) entry which is preliminary data.</text>
</comment>
<dbReference type="Gene3D" id="1.10.630.10">
    <property type="entry name" value="Cytochrome P450"/>
    <property type="match status" value="1"/>
</dbReference>
<dbReference type="Pfam" id="PF00067">
    <property type="entry name" value="p450"/>
    <property type="match status" value="2"/>
</dbReference>
<dbReference type="InterPro" id="IPR002403">
    <property type="entry name" value="Cyt_P450_E_grp-IV"/>
</dbReference>
<dbReference type="InterPro" id="IPR036396">
    <property type="entry name" value="Cyt_P450_sf"/>
</dbReference>
<evidence type="ECO:0000313" key="9">
    <source>
        <dbReference type="Proteomes" id="UP001430848"/>
    </source>
</evidence>
<protein>
    <recommendedName>
        <fullName evidence="10">Cytochrome P450</fullName>
    </recommendedName>
</protein>
<evidence type="ECO:0000313" key="8">
    <source>
        <dbReference type="EMBL" id="KAK7729768.1"/>
    </source>
</evidence>
<comment type="cofactor">
    <cofactor evidence="1">
        <name>heme</name>
        <dbReference type="ChEBI" id="CHEBI:30413"/>
    </cofactor>
</comment>
<evidence type="ECO:0008006" key="10">
    <source>
        <dbReference type="Google" id="ProtNLM"/>
    </source>
</evidence>